<evidence type="ECO:0000256" key="5">
    <source>
        <dbReference type="ARBA" id="ARBA00023136"/>
    </source>
</evidence>
<gene>
    <name evidence="7" type="ordered locus">AXY_09330</name>
</gene>
<dbReference type="GO" id="GO:0016020">
    <property type="term" value="C:membrane"/>
    <property type="evidence" value="ECO:0007669"/>
    <property type="project" value="UniProtKB-SubCell"/>
</dbReference>
<keyword evidence="4 6" id="KW-1133">Transmembrane helix</keyword>
<dbReference type="STRING" id="698758.AXY_09330"/>
<feature type="transmembrane region" description="Helical" evidence="6">
    <location>
        <begin position="12"/>
        <end position="30"/>
    </location>
</feature>
<dbReference type="PANTHER" id="PTHR21716:SF68">
    <property type="entry name" value="TRANSPORT PROTEIN YTVI-RELATED"/>
    <property type="match status" value="1"/>
</dbReference>
<evidence type="ECO:0008006" key="9">
    <source>
        <dbReference type="Google" id="ProtNLM"/>
    </source>
</evidence>
<feature type="transmembrane region" description="Helical" evidence="6">
    <location>
        <begin position="257"/>
        <end position="279"/>
    </location>
</feature>
<dbReference type="eggNOG" id="COG0628">
    <property type="taxonomic scope" value="Bacteria"/>
</dbReference>
<keyword evidence="3 6" id="KW-0812">Transmembrane</keyword>
<protein>
    <recommendedName>
        <fullName evidence="9">Sporulation integral membrane protein YtvI</fullName>
    </recommendedName>
</protein>
<proteinExistence type="inferred from homology"/>
<keyword evidence="8" id="KW-1185">Reference proteome</keyword>
<evidence type="ECO:0000313" key="7">
    <source>
        <dbReference type="EMBL" id="BAM47065.1"/>
    </source>
</evidence>
<dbReference type="GO" id="GO:0055085">
    <property type="term" value="P:transmembrane transport"/>
    <property type="evidence" value="ECO:0007669"/>
    <property type="project" value="TreeGrafter"/>
</dbReference>
<evidence type="ECO:0000256" key="6">
    <source>
        <dbReference type="SAM" id="Phobius"/>
    </source>
</evidence>
<dbReference type="Proteomes" id="UP000006294">
    <property type="component" value="Chromosome"/>
</dbReference>
<dbReference type="KEGG" id="axl:AXY_09330"/>
<dbReference type="EMBL" id="AP012050">
    <property type="protein sequence ID" value="BAM47065.1"/>
    <property type="molecule type" value="Genomic_DNA"/>
</dbReference>
<feature type="transmembrane region" description="Helical" evidence="6">
    <location>
        <begin position="323"/>
        <end position="351"/>
    </location>
</feature>
<comment type="subcellular location">
    <subcellularLocation>
        <location evidence="1">Membrane</location>
        <topology evidence="1">Multi-pass membrane protein</topology>
    </subcellularLocation>
</comment>
<reference evidence="7 8" key="1">
    <citation type="submission" date="2011-01" db="EMBL/GenBank/DDBJ databases">
        <title>Whole genome sequence of Amphibacillus xylinus NBRC 15112.</title>
        <authorList>
            <person name="Nakazawa H."/>
            <person name="Katano Y."/>
            <person name="Nakamura S."/>
            <person name="Sasagawa M."/>
            <person name="Fukada J."/>
            <person name="Arai T."/>
            <person name="Sasakura N."/>
            <person name="Mochizuki D."/>
            <person name="Hosoyama A."/>
            <person name="Harada K."/>
            <person name="Horikawa H."/>
            <person name="Kato Y."/>
            <person name="Harada T."/>
            <person name="Sasaki K."/>
            <person name="Sekiguchi M."/>
            <person name="Hodoyama M."/>
            <person name="Nishiko R."/>
            <person name="Narita H."/>
            <person name="Hanamaki A."/>
            <person name="Hata C."/>
            <person name="Konno Y."/>
            <person name="Niimura Y."/>
            <person name="Yamazaki S."/>
            <person name="Fujita N."/>
        </authorList>
    </citation>
    <scope>NUCLEOTIDE SEQUENCE [LARGE SCALE GENOMIC DNA]</scope>
    <source>
        <strain evidence="8">ATCC 51415 / DSM 6626 / JCM 7361 / LMG 17667 / NBRC 15112 / Ep01</strain>
    </source>
</reference>
<feature type="transmembrane region" description="Helical" evidence="6">
    <location>
        <begin position="65"/>
        <end position="91"/>
    </location>
</feature>
<evidence type="ECO:0000256" key="1">
    <source>
        <dbReference type="ARBA" id="ARBA00004141"/>
    </source>
</evidence>
<evidence type="ECO:0000313" key="8">
    <source>
        <dbReference type="Proteomes" id="UP000006294"/>
    </source>
</evidence>
<feature type="transmembrane region" description="Helical" evidence="6">
    <location>
        <begin position="229"/>
        <end position="251"/>
    </location>
</feature>
<accession>K0IX85</accession>
<keyword evidence="5 6" id="KW-0472">Membrane</keyword>
<dbReference type="PANTHER" id="PTHR21716">
    <property type="entry name" value="TRANSMEMBRANE PROTEIN"/>
    <property type="match status" value="1"/>
</dbReference>
<evidence type="ECO:0000256" key="2">
    <source>
        <dbReference type="ARBA" id="ARBA00009773"/>
    </source>
</evidence>
<comment type="similarity">
    <text evidence="2">Belongs to the autoinducer-2 exporter (AI-2E) (TC 2.A.86) family.</text>
</comment>
<name>K0IX85_AMPXN</name>
<dbReference type="AlphaFoldDB" id="K0IX85"/>
<feature type="transmembrane region" description="Helical" evidence="6">
    <location>
        <begin position="36"/>
        <end position="53"/>
    </location>
</feature>
<feature type="transmembrane region" description="Helical" evidence="6">
    <location>
        <begin position="171"/>
        <end position="193"/>
    </location>
</feature>
<dbReference type="HOGENOM" id="CLU_031275_4_0_9"/>
<dbReference type="Pfam" id="PF01594">
    <property type="entry name" value="AI-2E_transport"/>
    <property type="match status" value="1"/>
</dbReference>
<evidence type="ECO:0000256" key="4">
    <source>
        <dbReference type="ARBA" id="ARBA00022989"/>
    </source>
</evidence>
<organism evidence="7 8">
    <name type="scientific">Amphibacillus xylanus (strain ATCC 51415 / DSM 6626 / JCM 7361 / LMG 17667 / NBRC 15112 / Ep01)</name>
    <dbReference type="NCBI Taxonomy" id="698758"/>
    <lineage>
        <taxon>Bacteria</taxon>
        <taxon>Bacillati</taxon>
        <taxon>Bacillota</taxon>
        <taxon>Bacilli</taxon>
        <taxon>Bacillales</taxon>
        <taxon>Bacillaceae</taxon>
        <taxon>Amphibacillus</taxon>
    </lineage>
</organism>
<sequence>MIKLISEYKPMLLRLFFVILIATALVAAVYYVIQNLFIFVLVIGISAILQKPIQLIVAKMRVNRMMAIIICLLSFMITISISFSLILIYLIDIFNAIVIQIPDYFETIIEFFKQWIYNFTNYTLPNIDFLPTPLNDQLSSQLIKLIDYLYSLVMTISHNLANQFIPFVSNAFIQTIELTSSTIIVIILTILLCKDWEKYKYYLTKWLPKKAVKKISEFSRHFFSMGWGYIKAQLLVCLATTIVLIIGFYFINIDRAFGVGVAFGLIDFIPIIGVGILLWPWIIYCLVTSQFIVAIELAVIYIIIVCLRQFLEPKLVSEQIGMNSFFIISIGYLCILYFGLWGILYTPIVLITIQSIKRSQLDQIVYRYIVNGQLNI</sequence>
<feature type="transmembrane region" description="Helical" evidence="6">
    <location>
        <begin position="291"/>
        <end position="311"/>
    </location>
</feature>
<evidence type="ECO:0000256" key="3">
    <source>
        <dbReference type="ARBA" id="ARBA00022692"/>
    </source>
</evidence>
<dbReference type="InterPro" id="IPR002549">
    <property type="entry name" value="AI-2E-like"/>
</dbReference>